<keyword evidence="1" id="KW-0732">Signal</keyword>
<dbReference type="KEGG" id="ssua:FPZ54_16505"/>
<keyword evidence="3" id="KW-1185">Reference proteome</keyword>
<dbReference type="OrthoDB" id="7391154at2"/>
<gene>
    <name evidence="2" type="ORF">FPZ54_16505</name>
</gene>
<dbReference type="EMBL" id="CP042239">
    <property type="protein sequence ID" value="QDX27449.1"/>
    <property type="molecule type" value="Genomic_DNA"/>
</dbReference>
<accession>A0A518RJ51</accession>
<organism evidence="2 3">
    <name type="scientific">Sphingomonas suaedae</name>
    <dbReference type="NCBI Taxonomy" id="2599297"/>
    <lineage>
        <taxon>Bacteria</taxon>
        <taxon>Pseudomonadati</taxon>
        <taxon>Pseudomonadota</taxon>
        <taxon>Alphaproteobacteria</taxon>
        <taxon>Sphingomonadales</taxon>
        <taxon>Sphingomonadaceae</taxon>
        <taxon>Sphingomonas</taxon>
    </lineage>
</organism>
<reference evidence="2 3" key="1">
    <citation type="submission" date="2019-07" db="EMBL/GenBank/DDBJ databases">
        <title>Sphingomonas alkalisoli sp. nov., isolated from rhizosphere soil of Suaedae salsa.</title>
        <authorList>
            <person name="Zhang H."/>
            <person name="Xu L."/>
            <person name="Zhang J.-X."/>
            <person name="Sun J.-Q."/>
        </authorList>
    </citation>
    <scope>NUCLEOTIDE SEQUENCE [LARGE SCALE GENOMIC DNA]</scope>
    <source>
        <strain evidence="2 3">XS-10</strain>
    </source>
</reference>
<sequence>MLYFSVLAAISAFYAPAPAPVQQFDPIRFFEGRTEGVGKLKIVLRKAHDVRFRGHGAIQPDGSIIFDQVVEREGERTERHRWHMRAGAGNRYTGTVSTARGPISAERNGDVFRMRYVDKDGFAIDQSFTAHGDGRTATIRLKAKRMGMTVATMQQTVHKLD</sequence>
<dbReference type="Proteomes" id="UP000318055">
    <property type="component" value="Chromosome"/>
</dbReference>
<evidence type="ECO:0000313" key="3">
    <source>
        <dbReference type="Proteomes" id="UP000318055"/>
    </source>
</evidence>
<proteinExistence type="predicted"/>
<evidence type="ECO:0000313" key="2">
    <source>
        <dbReference type="EMBL" id="QDX27449.1"/>
    </source>
</evidence>
<feature type="chain" id="PRO_5022021808" evidence="1">
    <location>
        <begin position="20"/>
        <end position="161"/>
    </location>
</feature>
<dbReference type="AlphaFoldDB" id="A0A518RJ51"/>
<name>A0A518RJ51_9SPHN</name>
<feature type="signal peptide" evidence="1">
    <location>
        <begin position="1"/>
        <end position="19"/>
    </location>
</feature>
<evidence type="ECO:0000256" key="1">
    <source>
        <dbReference type="SAM" id="SignalP"/>
    </source>
</evidence>
<dbReference type="RefSeq" id="WP_145848925.1">
    <property type="nucleotide sequence ID" value="NZ_CP042239.1"/>
</dbReference>
<protein>
    <submittedName>
        <fullName evidence="2">DUF3833 domain-containing protein</fullName>
    </submittedName>
</protein>